<dbReference type="Pfam" id="PF00106">
    <property type="entry name" value="adh_short"/>
    <property type="match status" value="1"/>
</dbReference>
<dbReference type="InterPro" id="IPR036291">
    <property type="entry name" value="NAD(P)-bd_dom_sf"/>
</dbReference>
<dbReference type="InterPro" id="IPR002347">
    <property type="entry name" value="SDR_fam"/>
</dbReference>
<dbReference type="GeneTree" id="ENSGT00940000163363"/>
<evidence type="ECO:0000313" key="1">
    <source>
        <dbReference type="Ensembl" id="ENSTMTP00000021973.1"/>
    </source>
</evidence>
<protein>
    <recommendedName>
        <fullName evidence="3">C-factor</fullName>
    </recommendedName>
</protein>
<name>A0A674JMM5_9SAUR</name>
<dbReference type="AlphaFoldDB" id="A0A674JMM5"/>
<dbReference type="SUPFAM" id="SSF51735">
    <property type="entry name" value="NAD(P)-binding Rossmann-fold domains"/>
    <property type="match status" value="1"/>
</dbReference>
<dbReference type="InParanoid" id="A0A674JMM5"/>
<dbReference type="PANTHER" id="PTHR43544:SF21">
    <property type="entry name" value="C-FACTOR"/>
    <property type="match status" value="1"/>
</dbReference>
<accession>A0A674JMM5</accession>
<dbReference type="Ensembl" id="ENSTMTT00000022752.1">
    <property type="protein sequence ID" value="ENSTMTP00000021973.1"/>
    <property type="gene ID" value="ENSTMTG00000016051.1"/>
</dbReference>
<evidence type="ECO:0000313" key="2">
    <source>
        <dbReference type="Proteomes" id="UP000472274"/>
    </source>
</evidence>
<dbReference type="InterPro" id="IPR051468">
    <property type="entry name" value="Fungal_SecMetab_SDRs"/>
</dbReference>
<dbReference type="Proteomes" id="UP000472274">
    <property type="component" value="Unplaced"/>
</dbReference>
<reference evidence="1" key="2">
    <citation type="submission" date="2025-09" db="UniProtKB">
        <authorList>
            <consortium name="Ensembl"/>
        </authorList>
    </citation>
    <scope>IDENTIFICATION</scope>
</reference>
<dbReference type="PANTHER" id="PTHR43544">
    <property type="entry name" value="SHORT-CHAIN DEHYDROGENASE/REDUCTASE"/>
    <property type="match status" value="1"/>
</dbReference>
<reference evidence="1" key="1">
    <citation type="submission" date="2025-08" db="UniProtKB">
        <authorList>
            <consortium name="Ensembl"/>
        </authorList>
    </citation>
    <scope>IDENTIFICATION</scope>
</reference>
<dbReference type="Gene3D" id="3.40.50.720">
    <property type="entry name" value="NAD(P)-binding Rossmann-like Domain"/>
    <property type="match status" value="1"/>
</dbReference>
<sequence>MSCSKAAIVNISTVLGSIEKTPETFSFVPVVSYRCSKAALNMLTKCQSMGYKQDGILCSVLHPGWVKTELGNFQPNVQVMMAPSREIVWGKVGMHQHFILLRDPSAASTVICVLAGKTN</sequence>
<proteinExistence type="predicted"/>
<organism evidence="1 2">
    <name type="scientific">Terrapene triunguis</name>
    <name type="common">Three-toed box turtle</name>
    <dbReference type="NCBI Taxonomy" id="2587831"/>
    <lineage>
        <taxon>Eukaryota</taxon>
        <taxon>Metazoa</taxon>
        <taxon>Chordata</taxon>
        <taxon>Craniata</taxon>
        <taxon>Vertebrata</taxon>
        <taxon>Euteleostomi</taxon>
        <taxon>Archelosauria</taxon>
        <taxon>Testudinata</taxon>
        <taxon>Testudines</taxon>
        <taxon>Cryptodira</taxon>
        <taxon>Durocryptodira</taxon>
        <taxon>Testudinoidea</taxon>
        <taxon>Emydidae</taxon>
        <taxon>Terrapene</taxon>
    </lineage>
</organism>
<evidence type="ECO:0008006" key="3">
    <source>
        <dbReference type="Google" id="ProtNLM"/>
    </source>
</evidence>
<keyword evidence="2" id="KW-1185">Reference proteome</keyword>
<dbReference type="GO" id="GO:0005737">
    <property type="term" value="C:cytoplasm"/>
    <property type="evidence" value="ECO:0007669"/>
    <property type="project" value="TreeGrafter"/>
</dbReference>
<dbReference type="GO" id="GO:0016491">
    <property type="term" value="F:oxidoreductase activity"/>
    <property type="evidence" value="ECO:0007669"/>
    <property type="project" value="TreeGrafter"/>
</dbReference>